<reference evidence="1 2" key="1">
    <citation type="submission" date="2016-06" db="EMBL/GenBank/DDBJ databases">
        <title>Comparative genomics of the ectomycorrhizal sister species Rhizopogon vinicolor and Rhizopogon vesiculosus (Basidiomycota: Boletales) reveals a divergence of the mating type B locus.</title>
        <authorList>
            <consortium name="DOE Joint Genome Institute"/>
            <person name="Mujic A.B."/>
            <person name="Kuo A."/>
            <person name="Tritt A."/>
            <person name="Lipzen A."/>
            <person name="Chen C."/>
            <person name="Johnson J."/>
            <person name="Sharma A."/>
            <person name="Barry K."/>
            <person name="Grigoriev I.V."/>
            <person name="Spatafora J.W."/>
        </authorList>
    </citation>
    <scope>NUCLEOTIDE SEQUENCE [LARGE SCALE GENOMIC DNA]</scope>
    <source>
        <strain evidence="1 2">AM-OR11-026</strain>
    </source>
</reference>
<dbReference type="EMBL" id="KV448331">
    <property type="protein sequence ID" value="OAX37784.1"/>
    <property type="molecule type" value="Genomic_DNA"/>
</dbReference>
<dbReference type="AlphaFoldDB" id="A0A1B7MYV4"/>
<dbReference type="Proteomes" id="UP000092154">
    <property type="component" value="Unassembled WGS sequence"/>
</dbReference>
<evidence type="ECO:0000313" key="1">
    <source>
        <dbReference type="EMBL" id="OAX37784.1"/>
    </source>
</evidence>
<gene>
    <name evidence="1" type="ORF">K503DRAFT_212691</name>
</gene>
<name>A0A1B7MYV4_9AGAM</name>
<protein>
    <submittedName>
        <fullName evidence="1">Uncharacterized protein</fullName>
    </submittedName>
</protein>
<keyword evidence="2" id="KW-1185">Reference proteome</keyword>
<dbReference type="InParanoid" id="A0A1B7MYV4"/>
<sequence>MGSTILSSTIVWLTSSFQRFSVHCSTYPPTATPIAPSSAPSLRRLYCCCIVNVVGKRNATRACREAVFAQRIKCSPYTSAILQRTMRPQYPARPSYPHQATQSIPIPKPTLHPILSSVDRSGSSKDDKVCLDSWRFD</sequence>
<proteinExistence type="predicted"/>
<evidence type="ECO:0000313" key="2">
    <source>
        <dbReference type="Proteomes" id="UP000092154"/>
    </source>
</evidence>
<organism evidence="1 2">
    <name type="scientific">Rhizopogon vinicolor AM-OR11-026</name>
    <dbReference type="NCBI Taxonomy" id="1314800"/>
    <lineage>
        <taxon>Eukaryota</taxon>
        <taxon>Fungi</taxon>
        <taxon>Dikarya</taxon>
        <taxon>Basidiomycota</taxon>
        <taxon>Agaricomycotina</taxon>
        <taxon>Agaricomycetes</taxon>
        <taxon>Agaricomycetidae</taxon>
        <taxon>Boletales</taxon>
        <taxon>Suillineae</taxon>
        <taxon>Rhizopogonaceae</taxon>
        <taxon>Rhizopogon</taxon>
    </lineage>
</organism>
<accession>A0A1B7MYV4</accession>